<dbReference type="InParanoid" id="A0A168LXH8"/>
<evidence type="ECO:0000313" key="2">
    <source>
        <dbReference type="Proteomes" id="UP000078561"/>
    </source>
</evidence>
<accession>A0A168LXH8</accession>
<keyword evidence="2" id="KW-1185">Reference proteome</keyword>
<protein>
    <recommendedName>
        <fullName evidence="3">F-box domain-containing protein</fullName>
    </recommendedName>
</protein>
<dbReference type="EMBL" id="LT551899">
    <property type="protein sequence ID" value="SAL97660.1"/>
    <property type="molecule type" value="Genomic_DNA"/>
</dbReference>
<evidence type="ECO:0008006" key="3">
    <source>
        <dbReference type="Google" id="ProtNLM"/>
    </source>
</evidence>
<dbReference type="STRING" id="4829.A0A168LXH8"/>
<name>A0A168LXH8_ABSGL</name>
<dbReference type="SUPFAM" id="SSF52047">
    <property type="entry name" value="RNI-like"/>
    <property type="match status" value="1"/>
</dbReference>
<evidence type="ECO:0000313" key="1">
    <source>
        <dbReference type="EMBL" id="SAL97660.1"/>
    </source>
</evidence>
<reference evidence="1" key="1">
    <citation type="submission" date="2016-04" db="EMBL/GenBank/DDBJ databases">
        <authorList>
            <person name="Evans L.H."/>
            <person name="Alamgir A."/>
            <person name="Owens N."/>
            <person name="Weber N.D."/>
            <person name="Virtaneva K."/>
            <person name="Barbian K."/>
            <person name="Babar A."/>
            <person name="Rosenke K."/>
        </authorList>
    </citation>
    <scope>NUCLEOTIDE SEQUENCE [LARGE SCALE GENOMIC DNA]</scope>
    <source>
        <strain evidence="1">CBS 101.48</strain>
    </source>
</reference>
<dbReference type="AlphaFoldDB" id="A0A168LXH8"/>
<dbReference type="OrthoDB" id="10257471at2759"/>
<sequence length="417" mass="48242">MSYLSDAPIEVLHLMLYNIDRQCDLYECALVNKSFYAAANPLLWREPQQMVSDITRECSMPFRLLQSFRQARKHGIRSTTLGHHIRKLYIQRRTHLQDLRQLINNAPLLEELVIHSTLKDKDLERIVLKCPQLKRLSLYYLMAGSDRFFESLRHCTNLREFNIMDSCRSTYELTSLKHCRLEKLKIQPFLYSHALFLEATFDDMPTLTHLDLDCIATPYFRHYRTLRSPTLFPALTDLRIAMLSPESPADDTLVSFFKAHPLIRNLSIEGMKINPAIMDSLAIDLVHLKRLSLINNGHLPPLTIDLLLVEKLTVRACHTNASFIVHLAHHFPNLHYIHVGKYDYSRWQPSINYIGNIVDLVGSLIEVISLMTYLDFASHDSVPGDLKVHLPRRMGGKLVQEDLEHIRQSAVGLAWID</sequence>
<organism evidence="1">
    <name type="scientific">Absidia glauca</name>
    <name type="common">Pin mould</name>
    <dbReference type="NCBI Taxonomy" id="4829"/>
    <lineage>
        <taxon>Eukaryota</taxon>
        <taxon>Fungi</taxon>
        <taxon>Fungi incertae sedis</taxon>
        <taxon>Mucoromycota</taxon>
        <taxon>Mucoromycotina</taxon>
        <taxon>Mucoromycetes</taxon>
        <taxon>Mucorales</taxon>
        <taxon>Cunninghamellaceae</taxon>
        <taxon>Absidia</taxon>
    </lineage>
</organism>
<gene>
    <name evidence="1" type="primary">ABSGL_03167.1 scaffold 4267</name>
</gene>
<dbReference type="Gene3D" id="3.80.10.10">
    <property type="entry name" value="Ribonuclease Inhibitor"/>
    <property type="match status" value="1"/>
</dbReference>
<dbReference type="InterPro" id="IPR032675">
    <property type="entry name" value="LRR_dom_sf"/>
</dbReference>
<dbReference type="Proteomes" id="UP000078561">
    <property type="component" value="Unassembled WGS sequence"/>
</dbReference>
<proteinExistence type="predicted"/>